<dbReference type="AlphaFoldDB" id="A0AAN6VQU8"/>
<dbReference type="Proteomes" id="UP001302745">
    <property type="component" value="Unassembled WGS sequence"/>
</dbReference>
<accession>A0AAN6VQU8</accession>
<keyword evidence="2" id="KW-1185">Reference proteome</keyword>
<reference evidence="1" key="2">
    <citation type="submission" date="2023-05" db="EMBL/GenBank/DDBJ databases">
        <authorList>
            <consortium name="Lawrence Berkeley National Laboratory"/>
            <person name="Steindorff A."/>
            <person name="Hensen N."/>
            <person name="Bonometti L."/>
            <person name="Westerberg I."/>
            <person name="Brannstrom I.O."/>
            <person name="Guillou S."/>
            <person name="Cros-Aarteil S."/>
            <person name="Calhoun S."/>
            <person name="Haridas S."/>
            <person name="Kuo A."/>
            <person name="Mondo S."/>
            <person name="Pangilinan J."/>
            <person name="Riley R."/>
            <person name="Labutti K."/>
            <person name="Andreopoulos B."/>
            <person name="Lipzen A."/>
            <person name="Chen C."/>
            <person name="Yanf M."/>
            <person name="Daum C."/>
            <person name="Ng V."/>
            <person name="Clum A."/>
            <person name="Ohm R."/>
            <person name="Martin F."/>
            <person name="Silar P."/>
            <person name="Natvig D."/>
            <person name="Lalanne C."/>
            <person name="Gautier V."/>
            <person name="Ament-Velasquez S.L."/>
            <person name="Kruys A."/>
            <person name="Hutchinson M.I."/>
            <person name="Powell A.J."/>
            <person name="Barry K."/>
            <person name="Miller A.N."/>
            <person name="Grigoriev I.V."/>
            <person name="Debuchy R."/>
            <person name="Gladieux P."/>
            <person name="Thoren M.H."/>
            <person name="Johannesson H."/>
        </authorList>
    </citation>
    <scope>NUCLEOTIDE SEQUENCE</scope>
    <source>
        <strain evidence="1">CBS 538.74</strain>
    </source>
</reference>
<organism evidence="1 2">
    <name type="scientific">Chaetomidium leptoderma</name>
    <dbReference type="NCBI Taxonomy" id="669021"/>
    <lineage>
        <taxon>Eukaryota</taxon>
        <taxon>Fungi</taxon>
        <taxon>Dikarya</taxon>
        <taxon>Ascomycota</taxon>
        <taxon>Pezizomycotina</taxon>
        <taxon>Sordariomycetes</taxon>
        <taxon>Sordariomycetidae</taxon>
        <taxon>Sordariales</taxon>
        <taxon>Chaetomiaceae</taxon>
        <taxon>Chaetomidium</taxon>
    </lineage>
</organism>
<dbReference type="InterPro" id="IPR036638">
    <property type="entry name" value="HLH_DNA-bd_sf"/>
</dbReference>
<dbReference type="EMBL" id="MU856883">
    <property type="protein sequence ID" value="KAK4155644.1"/>
    <property type="molecule type" value="Genomic_DNA"/>
</dbReference>
<proteinExistence type="predicted"/>
<dbReference type="GO" id="GO:0046983">
    <property type="term" value="F:protein dimerization activity"/>
    <property type="evidence" value="ECO:0007669"/>
    <property type="project" value="InterPro"/>
</dbReference>
<protein>
    <recommendedName>
        <fullName evidence="3">BHLH domain-containing protein</fullName>
    </recommendedName>
</protein>
<reference evidence="1" key="1">
    <citation type="journal article" date="2023" name="Mol. Phylogenet. Evol.">
        <title>Genome-scale phylogeny and comparative genomics of the fungal order Sordariales.</title>
        <authorList>
            <person name="Hensen N."/>
            <person name="Bonometti L."/>
            <person name="Westerberg I."/>
            <person name="Brannstrom I.O."/>
            <person name="Guillou S."/>
            <person name="Cros-Aarteil S."/>
            <person name="Calhoun S."/>
            <person name="Haridas S."/>
            <person name="Kuo A."/>
            <person name="Mondo S."/>
            <person name="Pangilinan J."/>
            <person name="Riley R."/>
            <person name="LaButti K."/>
            <person name="Andreopoulos B."/>
            <person name="Lipzen A."/>
            <person name="Chen C."/>
            <person name="Yan M."/>
            <person name="Daum C."/>
            <person name="Ng V."/>
            <person name="Clum A."/>
            <person name="Steindorff A."/>
            <person name="Ohm R.A."/>
            <person name="Martin F."/>
            <person name="Silar P."/>
            <person name="Natvig D.O."/>
            <person name="Lalanne C."/>
            <person name="Gautier V."/>
            <person name="Ament-Velasquez S.L."/>
            <person name="Kruys A."/>
            <person name="Hutchinson M.I."/>
            <person name="Powell A.J."/>
            <person name="Barry K."/>
            <person name="Miller A.N."/>
            <person name="Grigoriev I.V."/>
            <person name="Debuchy R."/>
            <person name="Gladieux P."/>
            <person name="Hiltunen Thoren M."/>
            <person name="Johannesson H."/>
        </authorList>
    </citation>
    <scope>NUCLEOTIDE SEQUENCE</scope>
    <source>
        <strain evidence="1">CBS 538.74</strain>
    </source>
</reference>
<dbReference type="Gene3D" id="4.10.280.10">
    <property type="entry name" value="Helix-loop-helix DNA-binding domain"/>
    <property type="match status" value="1"/>
</dbReference>
<name>A0AAN6VQU8_9PEZI</name>
<evidence type="ECO:0000313" key="2">
    <source>
        <dbReference type="Proteomes" id="UP001302745"/>
    </source>
</evidence>
<gene>
    <name evidence="1" type="ORF">C8A00DRAFT_31485</name>
</gene>
<dbReference type="SUPFAM" id="SSF47459">
    <property type="entry name" value="HLH, helix-loop-helix DNA-binding domain"/>
    <property type="match status" value="1"/>
</dbReference>
<comment type="caution">
    <text evidence="1">The sequence shown here is derived from an EMBL/GenBank/DDBJ whole genome shotgun (WGS) entry which is preliminary data.</text>
</comment>
<evidence type="ECO:0000313" key="1">
    <source>
        <dbReference type="EMBL" id="KAK4155644.1"/>
    </source>
</evidence>
<evidence type="ECO:0008006" key="3">
    <source>
        <dbReference type="Google" id="ProtNLM"/>
    </source>
</evidence>
<sequence length="220" mass="23977">MDTTYAVDMSLPSAEDGLGGTPIEYSTVDFSASSTSDQLFDGGLTELGDCHLHPIASQWPMLSSQSLLGPTPATFMHTNGAPESNMNGKVDRARKTKGSQRLHYAVEKRYRSTLNEKYATLARTLSSDGIQRICGTESRDWAVQMDGMLAGSKDKQGGAARQGKTATLSATIETINLLTRCCSREARDLEQLRQSVGDIRNRVRQILQPKTPLDSQHDGP</sequence>